<name>M8CEA2_AEGTA</name>
<evidence type="ECO:0000313" key="1">
    <source>
        <dbReference type="EnsemblPlants" id="EMT25462"/>
    </source>
</evidence>
<accession>M8CEA2</accession>
<proteinExistence type="predicted"/>
<dbReference type="PANTHER" id="PTHR35828">
    <property type="entry name" value="OS08G0203800 PROTEIN-RELATED"/>
    <property type="match status" value="1"/>
</dbReference>
<reference evidence="1" key="1">
    <citation type="submission" date="2015-06" db="UniProtKB">
        <authorList>
            <consortium name="EnsemblPlants"/>
        </authorList>
    </citation>
    <scope>IDENTIFICATION</scope>
</reference>
<dbReference type="PANTHER" id="PTHR35828:SF20">
    <property type="entry name" value="F-BOX DOMAIN-CONTAINING PROTEIN"/>
    <property type="match status" value="1"/>
</dbReference>
<organism evidence="1">
    <name type="scientific">Aegilops tauschii</name>
    <name type="common">Tausch's goatgrass</name>
    <name type="synonym">Aegilops squarrosa</name>
    <dbReference type="NCBI Taxonomy" id="37682"/>
    <lineage>
        <taxon>Eukaryota</taxon>
        <taxon>Viridiplantae</taxon>
        <taxon>Streptophyta</taxon>
        <taxon>Embryophyta</taxon>
        <taxon>Tracheophyta</taxon>
        <taxon>Spermatophyta</taxon>
        <taxon>Magnoliopsida</taxon>
        <taxon>Liliopsida</taxon>
        <taxon>Poales</taxon>
        <taxon>Poaceae</taxon>
        <taxon>BOP clade</taxon>
        <taxon>Pooideae</taxon>
        <taxon>Triticodae</taxon>
        <taxon>Triticeae</taxon>
        <taxon>Triticinae</taxon>
        <taxon>Aegilops</taxon>
    </lineage>
</organism>
<protein>
    <recommendedName>
        <fullName evidence="2">Cleavage/polyadenylation specificity factor A subunit N-terminal domain-containing protein</fullName>
    </recommendedName>
</protein>
<dbReference type="AlphaFoldDB" id="M8CEA2"/>
<dbReference type="EnsemblPlants" id="EMT25462">
    <property type="protein sequence ID" value="EMT25462"/>
    <property type="gene ID" value="F775_18626"/>
</dbReference>
<sequence>MAGYDFGPYNMYTFSSAESRWSTPRRCFQRLDYDFVQYGSPVVSPGKVHWLIHDPRNICTLQFCIETGRVSVAQFPIPRGFTEISSNHAPILSVGIDGNLSLICLHENFLQLQISTRQGEEGRGNSLANVLVHTKVVELKHKPPQTTKPLSMYVGENSATLFVTDRRGFTCTINLETGTVDEFTGMSGNYELQAVVPFEIDWPAFFVSCLDAH</sequence>
<evidence type="ECO:0008006" key="2">
    <source>
        <dbReference type="Google" id="ProtNLM"/>
    </source>
</evidence>